<reference evidence="2 3" key="1">
    <citation type="submission" date="2016-09" db="EMBL/GenBank/DDBJ databases">
        <title>Rhizobium oryziradicis sp. nov., isolated from the root of rice.</title>
        <authorList>
            <person name="Zhao J."/>
            <person name="Zhang X."/>
        </authorList>
    </citation>
    <scope>NUCLEOTIDE SEQUENCE [LARGE SCALE GENOMIC DNA]</scope>
    <source>
        <strain evidence="2 3">N19</strain>
    </source>
</reference>
<evidence type="ECO:0000313" key="2">
    <source>
        <dbReference type="EMBL" id="OLP47030.1"/>
    </source>
</evidence>
<organism evidence="2 3">
    <name type="scientific">Rhizobium oryziradicis</name>
    <dbReference type="NCBI Taxonomy" id="1867956"/>
    <lineage>
        <taxon>Bacteria</taxon>
        <taxon>Pseudomonadati</taxon>
        <taxon>Pseudomonadota</taxon>
        <taxon>Alphaproteobacteria</taxon>
        <taxon>Hyphomicrobiales</taxon>
        <taxon>Rhizobiaceae</taxon>
        <taxon>Rhizobium/Agrobacterium group</taxon>
        <taxon>Rhizobium</taxon>
    </lineage>
</organism>
<dbReference type="GO" id="GO:0016740">
    <property type="term" value="F:transferase activity"/>
    <property type="evidence" value="ECO:0007669"/>
    <property type="project" value="UniProtKB-KW"/>
</dbReference>
<dbReference type="Pfam" id="PF00535">
    <property type="entry name" value="Glycos_transf_2"/>
    <property type="match status" value="2"/>
</dbReference>
<dbReference type="EMBL" id="MKIM01000013">
    <property type="protein sequence ID" value="OLP47030.1"/>
    <property type="molecule type" value="Genomic_DNA"/>
</dbReference>
<dbReference type="PANTHER" id="PTHR43179">
    <property type="entry name" value="RHAMNOSYLTRANSFERASE WBBL"/>
    <property type="match status" value="1"/>
</dbReference>
<keyword evidence="2" id="KW-0808">Transferase</keyword>
<dbReference type="STRING" id="1867956.BJF95_12165"/>
<dbReference type="InterPro" id="IPR029044">
    <property type="entry name" value="Nucleotide-diphossugar_trans"/>
</dbReference>
<dbReference type="Gene3D" id="3.90.550.10">
    <property type="entry name" value="Spore Coat Polysaccharide Biosynthesis Protein SpsA, Chain A"/>
    <property type="match status" value="2"/>
</dbReference>
<dbReference type="Proteomes" id="UP000186894">
    <property type="component" value="Unassembled WGS sequence"/>
</dbReference>
<feature type="domain" description="Glycosyltransferase 2-like" evidence="1">
    <location>
        <begin position="189"/>
        <end position="297"/>
    </location>
</feature>
<dbReference type="InterPro" id="IPR001173">
    <property type="entry name" value="Glyco_trans_2-like"/>
</dbReference>
<dbReference type="AlphaFoldDB" id="A0A1Q8ZY66"/>
<evidence type="ECO:0000259" key="1">
    <source>
        <dbReference type="Pfam" id="PF00535"/>
    </source>
</evidence>
<gene>
    <name evidence="2" type="ORF">BJF95_12165</name>
</gene>
<evidence type="ECO:0000313" key="3">
    <source>
        <dbReference type="Proteomes" id="UP000186894"/>
    </source>
</evidence>
<feature type="domain" description="Glycosyltransferase 2-like" evidence="1">
    <location>
        <begin position="447"/>
        <end position="571"/>
    </location>
</feature>
<accession>A0A1Q8ZY66</accession>
<dbReference type="PANTHER" id="PTHR43179:SF7">
    <property type="entry name" value="RHAMNOSYLTRANSFERASE WBBL"/>
    <property type="match status" value="1"/>
</dbReference>
<comment type="caution">
    <text evidence="2">The sequence shown here is derived from an EMBL/GenBank/DDBJ whole genome shotgun (WGS) entry which is preliminary data.</text>
</comment>
<protein>
    <submittedName>
        <fullName evidence="2">Glycosyltransferase</fullName>
    </submittedName>
</protein>
<keyword evidence="3" id="KW-1185">Reference proteome</keyword>
<sequence length="733" mass="82960">MSLRIIPNTDLEPQQHVGETTWNSIGDDPYFEVCFDYIRMPFIVISLKCDEEKIDPRVYINVGGHYSEKESHGFAYSNRFIFIANLGATGWTRSLRVDPCSFPCRFEISIEAFPNRKAADNAIAVRLQKGMDGATIHNLGNLPRFRLRMPTLSFGPPVQQIEKVIKAQYALGKKIAPPKIADGATPWLSIIVPVYNAPKRYLDDLLKSFLDQGVPGTELILSDDSSTSEETQHWYDNHARRDNVKILRTSTNGGIATATNTGLGQASGTWVAFLDHDDVIAPHALKLIGKAIVENRSAKFIYTDEVVVDDNLKPIGLTLKPAYDPILLTGVNYINHFSIYRRDRLSQIGNLRTGFDGSQDYDLLLRYLDGLLAEDVLHLPYPAYWWRRNGKTYSRQFMAKATTAARKAISESFARKGVKTHVEPALTDTLHRVMFENVSENSWPMVSIIIPSRDSYQLISRILNDLFERTDYPNFEVIVIDNGTSDEQVLSLYQQLTQAKSNFSYVIEKETFNFSRAINRGIRIAKGENFLLLNNDVEVMEPFWLKEMVSCLSFEGVGIVGAKLLYPNNKIQHAGVVAGFGGLAGHWYLNQAKDYGGPMSRLHVRNSMTCVTGAVMLISGTCARTVGLWNEEDFAVAYNDVDYCLRAYKTGFRTVWTPFSCLYHHESVSRGSDIFGERKRRFNAEKENLKTRHGTADFFDPAANPGYDRRFSTPQFLPPEKLAPVRRWFLDKE</sequence>
<name>A0A1Q8ZY66_9HYPH</name>
<dbReference type="OrthoDB" id="9783791at2"/>
<proteinExistence type="predicted"/>
<dbReference type="SUPFAM" id="SSF53448">
    <property type="entry name" value="Nucleotide-diphospho-sugar transferases"/>
    <property type="match status" value="2"/>
</dbReference>